<evidence type="ECO:0000313" key="4">
    <source>
        <dbReference type="RefSeq" id="XP_015264698.1"/>
    </source>
</evidence>
<protein>
    <submittedName>
        <fullName evidence="4">Beta-1,4 N-acetylgalactosaminyltransferase 2</fullName>
    </submittedName>
</protein>
<keyword evidence="3" id="KW-1185">Reference proteome</keyword>
<evidence type="ECO:0000313" key="3">
    <source>
        <dbReference type="Proteomes" id="UP000694871"/>
    </source>
</evidence>
<gene>
    <name evidence="4" type="primary">B4GALNT2</name>
</gene>
<dbReference type="RefSeq" id="XP_015264698.1">
    <property type="nucleotide sequence ID" value="XM_015409212.1"/>
</dbReference>
<proteinExistence type="predicted"/>
<evidence type="ECO:0000256" key="1">
    <source>
        <dbReference type="SAM" id="MobiDB-lite"/>
    </source>
</evidence>
<accession>A0ABM1JTB1</accession>
<dbReference type="InterPro" id="IPR001173">
    <property type="entry name" value="Glyco_trans_2-like"/>
</dbReference>
<dbReference type="PANTHER" id="PTHR15046">
    <property type="entry name" value="GLYCO_TRANS_2-LIKE DOMAIN-CONTAINING PROTEIN"/>
    <property type="match status" value="1"/>
</dbReference>
<feature type="region of interest" description="Disordered" evidence="1">
    <location>
        <begin position="1"/>
        <end position="34"/>
    </location>
</feature>
<dbReference type="PANTHER" id="PTHR15046:SF2">
    <property type="entry name" value="BETA-1,4 N-ACETYLGALACTOSAMINYLTRANSFERASE 2"/>
    <property type="match status" value="1"/>
</dbReference>
<reference evidence="4" key="1">
    <citation type="submission" date="2025-08" db="UniProtKB">
        <authorList>
            <consortium name="RefSeq"/>
        </authorList>
    </citation>
    <scope>IDENTIFICATION</scope>
</reference>
<dbReference type="Proteomes" id="UP000694871">
    <property type="component" value="Unplaced"/>
</dbReference>
<feature type="domain" description="Glycosyltransferase 2-like" evidence="2">
    <location>
        <begin position="370"/>
        <end position="476"/>
    </location>
</feature>
<dbReference type="InterPro" id="IPR029044">
    <property type="entry name" value="Nucleotide-diphossugar_trans"/>
</dbReference>
<name>A0ABM1JTB1_GEKJA</name>
<feature type="compositionally biased region" description="Basic and acidic residues" evidence="1">
    <location>
        <begin position="24"/>
        <end position="34"/>
    </location>
</feature>
<sequence length="611" mass="68338">MPGDVEVSECCGGPSGQTATNQEIKAKQSADQKQSKSIDKLLKVKKREYKQTNHCLLLLAPPTSASLGQLSGSASPTSSSIGSASVTTAVARSGGLQRWQPEPQPWGYKYICIILLSLGIVFYVTIRKGRQVSAEEEWAIASAPERAKAAAGTEPPLKLLSEEEYKSLFQFDGIWLGPKKSCECAQTKMTVYQMEDYIAKDQIASVKERREKEFEEYQRRYPSRTKDAIIAVPNTPLSYPIYGAEVMPWHTIVIPGLGFHGKSTEKVQVVLRASFGTLNTLADTSKDVVHGRGGKELTISTSNVKLLNHILGHVTYTSTVFLVNAVDMVSFETGSYLVKFPVTIQLLPLPKLFDPGPDNNIRDLVTITTKTFLRYHKLRVLLKSIRQFYPDIKVIVADDSEHPEKIEEANVEHFIMPFGKGWFAGRNLAVSQVTTKYYLWVDDDCLFTENTKIEKLVEVLENTNLDMVGGNVAGNDFKFKIFYEEGEDGSCLHIRSGSYHPLEGFPNCVITGGVINFFLARTEESRRVGYDPKLQRVAHVEFFMDGLGNLLVGSCRDVGIDHQSRDPATDSQLAAVEKTYSKFRTNTQEQIRLKLSLHYFKNRLKCYTRIG</sequence>
<dbReference type="CDD" id="cd00761">
    <property type="entry name" value="Glyco_tranf_GTA_type"/>
    <property type="match status" value="1"/>
</dbReference>
<evidence type="ECO:0000259" key="2">
    <source>
        <dbReference type="Pfam" id="PF00535"/>
    </source>
</evidence>
<dbReference type="SUPFAM" id="SSF53448">
    <property type="entry name" value="Nucleotide-diphospho-sugar transferases"/>
    <property type="match status" value="1"/>
</dbReference>
<dbReference type="Pfam" id="PF00535">
    <property type="entry name" value="Glycos_transf_2"/>
    <property type="match status" value="1"/>
</dbReference>
<dbReference type="Gene3D" id="3.90.550.10">
    <property type="entry name" value="Spore Coat Polysaccharide Biosynthesis Protein SpsA, Chain A"/>
    <property type="match status" value="1"/>
</dbReference>
<organism evidence="3 4">
    <name type="scientific">Gekko japonicus</name>
    <name type="common">Schlegel's Japanese gecko</name>
    <dbReference type="NCBI Taxonomy" id="146911"/>
    <lineage>
        <taxon>Eukaryota</taxon>
        <taxon>Metazoa</taxon>
        <taxon>Chordata</taxon>
        <taxon>Craniata</taxon>
        <taxon>Vertebrata</taxon>
        <taxon>Euteleostomi</taxon>
        <taxon>Lepidosauria</taxon>
        <taxon>Squamata</taxon>
        <taxon>Bifurcata</taxon>
        <taxon>Gekkota</taxon>
        <taxon>Gekkonidae</taxon>
        <taxon>Gekkoninae</taxon>
        <taxon>Gekko</taxon>
    </lineage>
</organism>
<dbReference type="GeneID" id="107108710"/>